<protein>
    <submittedName>
        <fullName evidence="12">Uncharacterized protein</fullName>
    </submittedName>
</protein>
<comment type="subcellular location">
    <subcellularLocation>
        <location evidence="9">Nucleus</location>
    </subcellularLocation>
</comment>
<accession>C3YYK6</accession>
<dbReference type="InterPro" id="IPR001628">
    <property type="entry name" value="Znf_hrmn_rcpt"/>
</dbReference>
<evidence type="ECO:0000256" key="3">
    <source>
        <dbReference type="ARBA" id="ARBA00022833"/>
    </source>
</evidence>
<name>C3YYK6_BRAFL</name>
<dbReference type="PROSITE" id="PS51843">
    <property type="entry name" value="NR_LBD"/>
    <property type="match status" value="1"/>
</dbReference>
<evidence type="ECO:0000256" key="7">
    <source>
        <dbReference type="ARBA" id="ARBA00023170"/>
    </source>
</evidence>
<keyword evidence="8 9" id="KW-0539">Nucleus</keyword>
<dbReference type="InterPro" id="IPR001723">
    <property type="entry name" value="Nuclear_hrmn_rcpt"/>
</dbReference>
<dbReference type="GO" id="GO:0043565">
    <property type="term" value="F:sequence-specific DNA binding"/>
    <property type="evidence" value="ECO:0007669"/>
    <property type="project" value="InterPro"/>
</dbReference>
<dbReference type="InParanoid" id="C3YYK6"/>
<dbReference type="CDD" id="cd06965">
    <property type="entry name" value="NR_DBD_Ppar"/>
    <property type="match status" value="1"/>
</dbReference>
<evidence type="ECO:0000256" key="8">
    <source>
        <dbReference type="ARBA" id="ARBA00023242"/>
    </source>
</evidence>
<evidence type="ECO:0000259" key="11">
    <source>
        <dbReference type="PROSITE" id="PS51843"/>
    </source>
</evidence>
<feature type="domain" description="NR LBD" evidence="11">
    <location>
        <begin position="301"/>
        <end position="576"/>
    </location>
</feature>
<keyword evidence="2 9" id="KW-0863">Zinc-finger</keyword>
<dbReference type="SMART" id="SM00399">
    <property type="entry name" value="ZnF_C4"/>
    <property type="match status" value="1"/>
</dbReference>
<dbReference type="EMBL" id="GG666565">
    <property type="protein sequence ID" value="EEN54646.1"/>
    <property type="molecule type" value="Genomic_DNA"/>
</dbReference>
<evidence type="ECO:0000256" key="1">
    <source>
        <dbReference type="ARBA" id="ARBA00022723"/>
    </source>
</evidence>
<dbReference type="PRINTS" id="PR00398">
    <property type="entry name" value="STRDHORMONER"/>
</dbReference>
<dbReference type="Gene3D" id="3.30.50.10">
    <property type="entry name" value="Erythroid Transcription Factor GATA-1, subunit A"/>
    <property type="match status" value="1"/>
</dbReference>
<gene>
    <name evidence="12" type="ORF">BRAFLDRAFT_67031</name>
</gene>
<dbReference type="InterPro" id="IPR013088">
    <property type="entry name" value="Znf_NHR/GATA"/>
</dbReference>
<evidence type="ECO:0000256" key="6">
    <source>
        <dbReference type="ARBA" id="ARBA00023163"/>
    </source>
</evidence>
<dbReference type="InterPro" id="IPR035500">
    <property type="entry name" value="NHR-like_dom_sf"/>
</dbReference>
<dbReference type="Pfam" id="PF00105">
    <property type="entry name" value="zf-C4"/>
    <property type="match status" value="1"/>
</dbReference>
<evidence type="ECO:0000256" key="4">
    <source>
        <dbReference type="ARBA" id="ARBA00023015"/>
    </source>
</evidence>
<evidence type="ECO:0000256" key="5">
    <source>
        <dbReference type="ARBA" id="ARBA00023125"/>
    </source>
</evidence>
<evidence type="ECO:0000256" key="9">
    <source>
        <dbReference type="RuleBase" id="RU004334"/>
    </source>
</evidence>
<proteinExistence type="inferred from homology"/>
<dbReference type="FunFam" id="1.10.565.10:FF:000078">
    <property type="entry name" value="Peroxisome proliferator-activated receptor gamma"/>
    <property type="match status" value="1"/>
</dbReference>
<dbReference type="GO" id="GO:0005634">
    <property type="term" value="C:nucleus"/>
    <property type="evidence" value="ECO:0007669"/>
    <property type="project" value="UniProtKB-SubCell"/>
</dbReference>
<dbReference type="eggNOG" id="KOG3575">
    <property type="taxonomic scope" value="Eukaryota"/>
</dbReference>
<dbReference type="FunFam" id="3.30.50.10:FF:000056">
    <property type="entry name" value="Peroxisome proliferator-activated receptor gamma"/>
    <property type="match status" value="1"/>
</dbReference>
<dbReference type="Pfam" id="PF00104">
    <property type="entry name" value="Hormone_recep"/>
    <property type="match status" value="1"/>
</dbReference>
<dbReference type="GO" id="GO:0008270">
    <property type="term" value="F:zinc ion binding"/>
    <property type="evidence" value="ECO:0007669"/>
    <property type="project" value="UniProtKB-KW"/>
</dbReference>
<feature type="domain" description="Nuclear receptor" evidence="10">
    <location>
        <begin position="45"/>
        <end position="119"/>
    </location>
</feature>
<evidence type="ECO:0000313" key="12">
    <source>
        <dbReference type="EMBL" id="EEN54646.1"/>
    </source>
</evidence>
<evidence type="ECO:0000259" key="10">
    <source>
        <dbReference type="PROSITE" id="PS51030"/>
    </source>
</evidence>
<comment type="similarity">
    <text evidence="9">Belongs to the nuclear hormone receptor family.</text>
</comment>
<organism>
    <name type="scientific">Branchiostoma floridae</name>
    <name type="common">Florida lancelet</name>
    <name type="synonym">Amphioxus</name>
    <dbReference type="NCBI Taxonomy" id="7739"/>
    <lineage>
        <taxon>Eukaryota</taxon>
        <taxon>Metazoa</taxon>
        <taxon>Chordata</taxon>
        <taxon>Cephalochordata</taxon>
        <taxon>Leptocardii</taxon>
        <taxon>Amphioxiformes</taxon>
        <taxon>Branchiostomatidae</taxon>
        <taxon>Branchiostoma</taxon>
    </lineage>
</organism>
<dbReference type="PANTHER" id="PTHR24082">
    <property type="entry name" value="NUCLEAR HORMONE RECEPTOR"/>
    <property type="match status" value="1"/>
</dbReference>
<keyword evidence="1 9" id="KW-0479">Metal-binding</keyword>
<dbReference type="PROSITE" id="PS51030">
    <property type="entry name" value="NUCLEAR_REC_DBD_2"/>
    <property type="match status" value="1"/>
</dbReference>
<reference evidence="12" key="1">
    <citation type="journal article" date="2008" name="Nature">
        <title>The amphioxus genome and the evolution of the chordate karyotype.</title>
        <authorList>
            <consortium name="US DOE Joint Genome Institute (JGI-PGF)"/>
            <person name="Putnam N.H."/>
            <person name="Butts T."/>
            <person name="Ferrier D.E.K."/>
            <person name="Furlong R.F."/>
            <person name="Hellsten U."/>
            <person name="Kawashima T."/>
            <person name="Robinson-Rechavi M."/>
            <person name="Shoguchi E."/>
            <person name="Terry A."/>
            <person name="Yu J.-K."/>
            <person name="Benito-Gutierrez E.L."/>
            <person name="Dubchak I."/>
            <person name="Garcia-Fernandez J."/>
            <person name="Gibson-Brown J.J."/>
            <person name="Grigoriev I.V."/>
            <person name="Horton A.C."/>
            <person name="de Jong P.J."/>
            <person name="Jurka J."/>
            <person name="Kapitonov V.V."/>
            <person name="Kohara Y."/>
            <person name="Kuroki Y."/>
            <person name="Lindquist E."/>
            <person name="Lucas S."/>
            <person name="Osoegawa K."/>
            <person name="Pennacchio L.A."/>
            <person name="Salamov A.A."/>
            <person name="Satou Y."/>
            <person name="Sauka-Spengler T."/>
            <person name="Schmutz J."/>
            <person name="Shin-I T."/>
            <person name="Toyoda A."/>
            <person name="Bronner-Fraser M."/>
            <person name="Fujiyama A."/>
            <person name="Holland L.Z."/>
            <person name="Holland P.W.H."/>
            <person name="Satoh N."/>
            <person name="Rokhsar D.S."/>
        </authorList>
    </citation>
    <scope>NUCLEOTIDE SEQUENCE [LARGE SCALE GENOMIC DNA]</scope>
    <source>
        <strain evidence="12">S238N-H82</strain>
        <tissue evidence="12">Testes</tissue>
    </source>
</reference>
<dbReference type="InterPro" id="IPR000536">
    <property type="entry name" value="Nucl_hrmn_rcpt_lig-bd"/>
</dbReference>
<dbReference type="PROSITE" id="PS00031">
    <property type="entry name" value="NUCLEAR_REC_DBD_1"/>
    <property type="match status" value="1"/>
</dbReference>
<keyword evidence="6 9" id="KW-0804">Transcription</keyword>
<dbReference type="STRING" id="7739.C3YYK6"/>
<dbReference type="PANTHER" id="PTHR24082:SF497">
    <property type="entry name" value="PEROXISOME PROLIFERATOR-ACTIVATED RECEPTOR GAMMA-LIKE"/>
    <property type="match status" value="1"/>
</dbReference>
<evidence type="ECO:0000256" key="2">
    <source>
        <dbReference type="ARBA" id="ARBA00022771"/>
    </source>
</evidence>
<dbReference type="SUPFAM" id="SSF48508">
    <property type="entry name" value="Nuclear receptor ligand-binding domain"/>
    <property type="match status" value="1"/>
</dbReference>
<dbReference type="AlphaFoldDB" id="C3YYK6"/>
<dbReference type="PRINTS" id="PR00047">
    <property type="entry name" value="STROIDFINGER"/>
</dbReference>
<keyword evidence="7 9" id="KW-0675">Receptor</keyword>
<dbReference type="GO" id="GO:0003700">
    <property type="term" value="F:DNA-binding transcription factor activity"/>
    <property type="evidence" value="ECO:0007669"/>
    <property type="project" value="InterPro"/>
</dbReference>
<keyword evidence="3 9" id="KW-0862">Zinc</keyword>
<dbReference type="SMART" id="SM00430">
    <property type="entry name" value="HOLI"/>
    <property type="match status" value="1"/>
</dbReference>
<sequence>MTETATCPFQENTTNNTGREVDRAQVTVKSEKNFASVDTGEAVLIIPCKICNDKASGFHYGVHSCEGCKGFFRRTIRKSLTYKPCDGSCTVHRRSRNKCQYCRFQKCLNAGMSHDSVRFGRMPKVEREKIILELQTVRFGRMPKVERDKIILELQTVRFGRMRKVEREKIILELQSKKDSMFDEAEAVRFGRMPKVEREKIILELQTVRFGRMPKVEREKIILELQTVRFGRMPKVEREKIILELQTVRFGRMPKVEREKIILELQTVRFGRMPKVEREKIILELQSKKDSVFDEAEHEIQLKVMIDSIVRVYEETCITHAKMEVMRKKIKENAMDHKLYDKPFPPGEGILDALFPKSGVVLSDVQRILDALQKETVRGIEAMAKFAKGIPGFLELDLNDQVTLLKYSSYEVCLVIASRLLYDLKFYIGYSGVVVTLEAMKSLSLWPIMEPKYQFWKAINVLALTETEMALFCSIIIMSSECLFVSDFQPEYMSVSDRTNLVNRQQIEEIQERMTEGLEFQLKRNHPSSPRHLARLLVKLADLRQLATEHIDMLKRFDVGKSPSRPIPPLLREVFGIHEAH</sequence>
<dbReference type="SUPFAM" id="SSF57716">
    <property type="entry name" value="Glucocorticoid receptor-like (DNA-binding domain)"/>
    <property type="match status" value="1"/>
</dbReference>
<dbReference type="Gene3D" id="1.10.565.10">
    <property type="entry name" value="Retinoid X Receptor"/>
    <property type="match status" value="1"/>
</dbReference>
<dbReference type="InterPro" id="IPR050234">
    <property type="entry name" value="Nuclear_hormone_rcpt_NR1"/>
</dbReference>
<keyword evidence="4 9" id="KW-0805">Transcription regulation</keyword>
<keyword evidence="5 9" id="KW-0238">DNA-binding</keyword>